<keyword evidence="1" id="KW-0732">Signal</keyword>
<feature type="compositionally biased region" description="Low complexity" evidence="2">
    <location>
        <begin position="60"/>
        <end position="74"/>
    </location>
</feature>
<evidence type="ECO:0000313" key="5">
    <source>
        <dbReference type="Proteomes" id="UP000199289"/>
    </source>
</evidence>
<name>A0A1H1FQ30_9EURY</name>
<dbReference type="Pfam" id="PF00496">
    <property type="entry name" value="SBP_bac_5"/>
    <property type="match status" value="1"/>
</dbReference>
<proteinExistence type="predicted"/>
<dbReference type="InterPro" id="IPR023765">
    <property type="entry name" value="SBP_5_CS"/>
</dbReference>
<dbReference type="PANTHER" id="PTHR30290">
    <property type="entry name" value="PERIPLASMIC BINDING COMPONENT OF ABC TRANSPORTER"/>
    <property type="match status" value="1"/>
</dbReference>
<dbReference type="InterPro" id="IPR039424">
    <property type="entry name" value="SBP_5"/>
</dbReference>
<dbReference type="SUPFAM" id="SSF53850">
    <property type="entry name" value="Periplasmic binding protein-like II"/>
    <property type="match status" value="2"/>
</dbReference>
<evidence type="ECO:0000256" key="2">
    <source>
        <dbReference type="SAM" id="MobiDB-lite"/>
    </source>
</evidence>
<evidence type="ECO:0000313" key="4">
    <source>
        <dbReference type="EMBL" id="SDR03010.1"/>
    </source>
</evidence>
<dbReference type="Gene3D" id="3.10.105.10">
    <property type="entry name" value="Dipeptide-binding Protein, Domain 3"/>
    <property type="match status" value="2"/>
</dbReference>
<dbReference type="AlphaFoldDB" id="A0A1H1FQ30"/>
<dbReference type="EMBL" id="FNKQ01000004">
    <property type="protein sequence ID" value="SDR03010.1"/>
    <property type="molecule type" value="Genomic_DNA"/>
</dbReference>
<protein>
    <submittedName>
        <fullName evidence="4">Peptide/nickel transport system substrate-binding protein</fullName>
    </submittedName>
</protein>
<dbReference type="PANTHER" id="PTHR30290:SF38">
    <property type="entry name" value="D,D-DIPEPTIDE-BINDING PERIPLASMIC PROTEIN DDPA-RELATED"/>
    <property type="match status" value="1"/>
</dbReference>
<dbReference type="InterPro" id="IPR000914">
    <property type="entry name" value="SBP_5_dom"/>
</dbReference>
<dbReference type="Proteomes" id="UP000199289">
    <property type="component" value="Unassembled WGS sequence"/>
</dbReference>
<feature type="region of interest" description="Disordered" evidence="2">
    <location>
        <begin position="587"/>
        <end position="607"/>
    </location>
</feature>
<evidence type="ECO:0000256" key="1">
    <source>
        <dbReference type="ARBA" id="ARBA00022729"/>
    </source>
</evidence>
<dbReference type="GO" id="GO:0015833">
    <property type="term" value="P:peptide transport"/>
    <property type="evidence" value="ECO:0007669"/>
    <property type="project" value="TreeGrafter"/>
</dbReference>
<dbReference type="Gene3D" id="3.40.190.10">
    <property type="entry name" value="Periplasmic binding protein-like II"/>
    <property type="match status" value="2"/>
</dbReference>
<reference evidence="5" key="1">
    <citation type="submission" date="2016-10" db="EMBL/GenBank/DDBJ databases">
        <authorList>
            <person name="Varghese N."/>
            <person name="Submissions S."/>
        </authorList>
    </citation>
    <scope>NUCLEOTIDE SEQUENCE [LARGE SCALE GENOMIC DNA]</scope>
    <source>
        <strain evidence="5">CGMCC 1.12397</strain>
    </source>
</reference>
<accession>A0A1H1FQ30</accession>
<dbReference type="GO" id="GO:1904680">
    <property type="term" value="F:peptide transmembrane transporter activity"/>
    <property type="evidence" value="ECO:0007669"/>
    <property type="project" value="TreeGrafter"/>
</dbReference>
<dbReference type="PROSITE" id="PS01040">
    <property type="entry name" value="SBP_BACTERIAL_5"/>
    <property type="match status" value="1"/>
</dbReference>
<dbReference type="CDD" id="cd00995">
    <property type="entry name" value="PBP2_NikA_DppA_OppA_like"/>
    <property type="match status" value="1"/>
</dbReference>
<feature type="domain" description="Solute-binding protein family 5" evidence="3">
    <location>
        <begin position="333"/>
        <end position="641"/>
    </location>
</feature>
<sequence length="665" mass="73830">MFIIVLREYIECEYLSMEGYMASKDRDKSERSGGDDQFSRREYLATTAAGTAALTALAGCSNRSNSSGTSSGQSLEAKVPEGTPESVETKYWHDWSNIDAEKPPLDYAAKAGAVLDPIPVEFSSEDDPWMREHALMVKRAANDLGLSVSLNDRPLNQLYAQSWNTPGLQAVISMSTHGPDPQRGLDPNPLLMRRHKDNPSNYDNYVNPELNEILEKQRTVTGDEKKRQELVSKAQRIFAEDVGGIISLFPDVITAANRKKWEGYVKTPGNGPTGDSFRWSEVNLQPKTDETTYVKGVTTSMNSLNLPWAAGGAEEKRLKYVYDGLFDATPDLEVVPALATNAEFVDDTTVELDLREGVNWHDGESFTAEDVKFTVDLYKEHSSTSQVPFYEPIESAEVLGDHKVRFNLKYPDAAFTTQRVVRSVIIPKHKWKDVDNPSQHNPENPVGTGPFKYESWEQGSKLTVSANKDHWLFDEETRGKYLGDRLASGSGIDGVVWVNVGNVDSMLGALQQGKIDAIGTTLSNGQADRAAKTDGIEKMVADNFAPLDVKLMFSCPLVRDKEFRVALAKAVDKKGFTESVLQGRATVPKGENPISPINPWHTEDTPEYSHSVDEAKTILEKAGYTWDSEGNIRFPNGDAWAAFVERIQTGNTHKRREELGQSDFS</sequence>
<feature type="region of interest" description="Disordered" evidence="2">
    <location>
        <begin position="60"/>
        <end position="86"/>
    </location>
</feature>
<organism evidence="4 5">
    <name type="scientific">Halopelagius longus</name>
    <dbReference type="NCBI Taxonomy" id="1236180"/>
    <lineage>
        <taxon>Archaea</taxon>
        <taxon>Methanobacteriati</taxon>
        <taxon>Methanobacteriota</taxon>
        <taxon>Stenosarchaea group</taxon>
        <taxon>Halobacteria</taxon>
        <taxon>Halobacteriales</taxon>
        <taxon>Haloferacaceae</taxon>
    </lineage>
</organism>
<gene>
    <name evidence="4" type="ORF">SAMN05216278_3344</name>
</gene>
<evidence type="ECO:0000259" key="3">
    <source>
        <dbReference type="Pfam" id="PF00496"/>
    </source>
</evidence>